<dbReference type="Proteomes" id="UP000035352">
    <property type="component" value="Chromosome"/>
</dbReference>
<dbReference type="EMBL" id="CP011371">
    <property type="protein sequence ID" value="AKJ30162.1"/>
    <property type="molecule type" value="Genomic_DNA"/>
</dbReference>
<gene>
    <name evidence="2" type="ORF">AAW51_3471</name>
</gene>
<keyword evidence="1" id="KW-0812">Transmembrane</keyword>
<accession>A0A0G3BL78</accession>
<dbReference type="KEGG" id="pbh:AAW51_3471"/>
<reference evidence="2 3" key="1">
    <citation type="submission" date="2015-05" db="EMBL/GenBank/DDBJ databases">
        <authorList>
            <person name="Tang B."/>
            <person name="Yu Y."/>
        </authorList>
    </citation>
    <scope>NUCLEOTIDE SEQUENCE [LARGE SCALE GENOMIC DNA]</scope>
    <source>
        <strain evidence="2 3">DSM 7029</strain>
    </source>
</reference>
<sequence length="99" mass="10740">MAQCIVSILINLMVSASFMARDDISESFRMGLVLVLLGFLFLSLIGTLGYAATRRTPFAVMAFIGFIVFVPIGLIGVFGMRKMMAADNERGLAVQGQET</sequence>
<feature type="transmembrane region" description="Helical" evidence="1">
    <location>
        <begin position="58"/>
        <end position="80"/>
    </location>
</feature>
<dbReference type="OrthoDB" id="1445137at2"/>
<name>A0A0G3BL78_9BURK</name>
<keyword evidence="1" id="KW-0472">Membrane</keyword>
<proteinExistence type="predicted"/>
<dbReference type="STRING" id="413882.AAW51_3471"/>
<evidence type="ECO:0000313" key="3">
    <source>
        <dbReference type="Proteomes" id="UP000035352"/>
    </source>
</evidence>
<dbReference type="RefSeq" id="WP_047195597.1">
    <property type="nucleotide sequence ID" value="NZ_CP011371.1"/>
</dbReference>
<feature type="transmembrane region" description="Helical" evidence="1">
    <location>
        <begin position="31"/>
        <end position="52"/>
    </location>
</feature>
<keyword evidence="1" id="KW-1133">Transmembrane helix</keyword>
<organism evidence="2 3">
    <name type="scientific">Caldimonas brevitalea</name>
    <dbReference type="NCBI Taxonomy" id="413882"/>
    <lineage>
        <taxon>Bacteria</taxon>
        <taxon>Pseudomonadati</taxon>
        <taxon>Pseudomonadota</taxon>
        <taxon>Betaproteobacteria</taxon>
        <taxon>Burkholderiales</taxon>
        <taxon>Sphaerotilaceae</taxon>
        <taxon>Caldimonas</taxon>
    </lineage>
</organism>
<keyword evidence="3" id="KW-1185">Reference proteome</keyword>
<protein>
    <submittedName>
        <fullName evidence="2">Uncharacterized protein</fullName>
    </submittedName>
</protein>
<evidence type="ECO:0000313" key="2">
    <source>
        <dbReference type="EMBL" id="AKJ30162.1"/>
    </source>
</evidence>
<dbReference type="AlphaFoldDB" id="A0A0G3BL78"/>
<evidence type="ECO:0000256" key="1">
    <source>
        <dbReference type="SAM" id="Phobius"/>
    </source>
</evidence>